<comment type="caution">
    <text evidence="8">The sequence shown here is derived from an EMBL/GenBank/DDBJ whole genome shotgun (WGS) entry which is preliminary data.</text>
</comment>
<keyword evidence="5" id="KW-0234">DNA repair</keyword>
<feature type="domain" description="ATP-dependent DNA ligase family profile" evidence="7">
    <location>
        <begin position="121"/>
        <end position="190"/>
    </location>
</feature>
<keyword evidence="3" id="KW-0235">DNA replication</keyword>
<evidence type="ECO:0000256" key="3">
    <source>
        <dbReference type="ARBA" id="ARBA00022705"/>
    </source>
</evidence>
<gene>
    <name evidence="8" type="ORF">CQA57_03785</name>
</gene>
<dbReference type="CDD" id="cd08041">
    <property type="entry name" value="OBF_kDNA_ligase_like"/>
    <property type="match status" value="1"/>
</dbReference>
<dbReference type="NCBIfam" id="NF006592">
    <property type="entry name" value="PRK09125.1"/>
    <property type="match status" value="1"/>
</dbReference>
<dbReference type="CDD" id="cd07896">
    <property type="entry name" value="Adenylation_kDNA_ligase_like"/>
    <property type="match status" value="1"/>
</dbReference>
<dbReference type="InterPro" id="IPR012340">
    <property type="entry name" value="NA-bd_OB-fold"/>
</dbReference>
<dbReference type="Pfam" id="PF01068">
    <property type="entry name" value="DNA_ligase_A_M"/>
    <property type="match status" value="1"/>
</dbReference>
<dbReference type="AlphaFoldDB" id="A0A3D8J9H5"/>
<proteinExistence type="predicted"/>
<dbReference type="Gene3D" id="3.30.1490.70">
    <property type="match status" value="1"/>
</dbReference>
<evidence type="ECO:0000256" key="1">
    <source>
        <dbReference type="ARBA" id="ARBA00001968"/>
    </source>
</evidence>
<dbReference type="Proteomes" id="UP000256695">
    <property type="component" value="Unassembled WGS sequence"/>
</dbReference>
<dbReference type="PANTHER" id="PTHR47810:SF1">
    <property type="entry name" value="DNA LIGASE B"/>
    <property type="match status" value="1"/>
</dbReference>
<evidence type="ECO:0000313" key="9">
    <source>
        <dbReference type="Proteomes" id="UP000256695"/>
    </source>
</evidence>
<dbReference type="RefSeq" id="WP_115578905.1">
    <property type="nucleotide sequence ID" value="NZ_NXLX01000007.1"/>
</dbReference>
<comment type="catalytic activity">
    <reaction evidence="6">
        <text>ATP + (deoxyribonucleotide)n-3'-hydroxyl + 5'-phospho-(deoxyribonucleotide)m = (deoxyribonucleotide)n+m + AMP + diphosphate.</text>
        <dbReference type="EC" id="6.5.1.1"/>
    </reaction>
</comment>
<dbReference type="OrthoDB" id="9767858at2"/>
<dbReference type="SUPFAM" id="SSF50249">
    <property type="entry name" value="Nucleic acid-binding proteins"/>
    <property type="match status" value="1"/>
</dbReference>
<dbReference type="EMBL" id="NXLX01000007">
    <property type="protein sequence ID" value="RDU73940.1"/>
    <property type="molecule type" value="Genomic_DNA"/>
</dbReference>
<dbReference type="GO" id="GO:0006260">
    <property type="term" value="P:DNA replication"/>
    <property type="evidence" value="ECO:0007669"/>
    <property type="project" value="UniProtKB-KW"/>
</dbReference>
<dbReference type="GO" id="GO:0006310">
    <property type="term" value="P:DNA recombination"/>
    <property type="evidence" value="ECO:0007669"/>
    <property type="project" value="InterPro"/>
</dbReference>
<evidence type="ECO:0000256" key="6">
    <source>
        <dbReference type="ARBA" id="ARBA00034003"/>
    </source>
</evidence>
<dbReference type="Gene3D" id="3.30.470.30">
    <property type="entry name" value="DNA ligase/mRNA capping enzyme"/>
    <property type="match status" value="1"/>
</dbReference>
<dbReference type="GO" id="GO:0005524">
    <property type="term" value="F:ATP binding"/>
    <property type="evidence" value="ECO:0007669"/>
    <property type="project" value="InterPro"/>
</dbReference>
<dbReference type="SUPFAM" id="SSF56091">
    <property type="entry name" value="DNA ligase/mRNA capping enzyme, catalytic domain"/>
    <property type="match status" value="1"/>
</dbReference>
<evidence type="ECO:0000313" key="8">
    <source>
        <dbReference type="EMBL" id="RDU73940.1"/>
    </source>
</evidence>
<evidence type="ECO:0000259" key="7">
    <source>
        <dbReference type="PROSITE" id="PS50160"/>
    </source>
</evidence>
<keyword evidence="4" id="KW-0227">DNA damage</keyword>
<dbReference type="GO" id="GO:0003910">
    <property type="term" value="F:DNA ligase (ATP) activity"/>
    <property type="evidence" value="ECO:0007669"/>
    <property type="project" value="UniProtKB-EC"/>
</dbReference>
<evidence type="ECO:0000256" key="4">
    <source>
        <dbReference type="ARBA" id="ARBA00022763"/>
    </source>
</evidence>
<dbReference type="InterPro" id="IPR012310">
    <property type="entry name" value="DNA_ligase_ATP-dep_cent"/>
</dbReference>
<dbReference type="InterPro" id="IPR050326">
    <property type="entry name" value="NAD_dep_DNA_ligaseB"/>
</dbReference>
<dbReference type="GO" id="GO:0006281">
    <property type="term" value="P:DNA repair"/>
    <property type="evidence" value="ECO:0007669"/>
    <property type="project" value="UniProtKB-KW"/>
</dbReference>
<dbReference type="InterPro" id="IPR029319">
    <property type="entry name" value="DNA_ligase_OB"/>
</dbReference>
<protein>
    <submittedName>
        <fullName evidence="8">DNA ligase</fullName>
    </submittedName>
</protein>
<reference evidence="8 9" key="1">
    <citation type="submission" date="2018-04" db="EMBL/GenBank/DDBJ databases">
        <title>Novel Campyloabacter and Helicobacter Species and Strains.</title>
        <authorList>
            <person name="Mannion A.J."/>
            <person name="Shen Z."/>
            <person name="Fox J.G."/>
        </authorList>
    </citation>
    <scope>NUCLEOTIDE SEQUENCE [LARGE SCALE GENOMIC DNA]</scope>
    <source>
        <strain evidence="8 9">MIT 04-9362</strain>
    </source>
</reference>
<dbReference type="Gene3D" id="2.40.50.140">
    <property type="entry name" value="Nucleic acid-binding proteins"/>
    <property type="match status" value="1"/>
</dbReference>
<comment type="cofactor">
    <cofactor evidence="1">
        <name>a divalent metal cation</name>
        <dbReference type="ChEBI" id="CHEBI:60240"/>
    </cofactor>
</comment>
<accession>A0A3D8J9H5</accession>
<keyword evidence="9" id="KW-1185">Reference proteome</keyword>
<evidence type="ECO:0000256" key="2">
    <source>
        <dbReference type="ARBA" id="ARBA00022598"/>
    </source>
</evidence>
<keyword evidence="2 8" id="KW-0436">Ligase</keyword>
<sequence length="271" mass="31805">MLRFLFLLIFSFYAQAIELIYPIILKDLNTINIQDYLVSEKLDGIRAYWDGKQLLSKSGKNLNPPQWFIKNFPPFALDGELFTKQGDFENIVSIIKNQQDKEQWKNITYHIFEVPNQQGNLIERLQVLENFLKQNQNLPIKIIPQYQFIQLESLKHFIKEIQNSNGEGVILRNKLSTYETGRKPSALKYKFFLDSECEIIDYKKGRGKYANQVGSIICKEGDKIFKIGSGLSEDFRKNPPKIGTIITYKFYKTTTNNLPRHPVFLRLYRDF</sequence>
<evidence type="ECO:0000256" key="5">
    <source>
        <dbReference type="ARBA" id="ARBA00023204"/>
    </source>
</evidence>
<dbReference type="PANTHER" id="PTHR47810">
    <property type="entry name" value="DNA LIGASE"/>
    <property type="match status" value="1"/>
</dbReference>
<dbReference type="Pfam" id="PF14743">
    <property type="entry name" value="DNA_ligase_OB_2"/>
    <property type="match status" value="1"/>
</dbReference>
<organism evidence="8 9">
    <name type="scientific">Helicobacter anseris</name>
    <dbReference type="NCBI Taxonomy" id="375926"/>
    <lineage>
        <taxon>Bacteria</taxon>
        <taxon>Pseudomonadati</taxon>
        <taxon>Campylobacterota</taxon>
        <taxon>Epsilonproteobacteria</taxon>
        <taxon>Campylobacterales</taxon>
        <taxon>Helicobacteraceae</taxon>
        <taxon>Helicobacter</taxon>
    </lineage>
</organism>
<name>A0A3D8J9H5_9HELI</name>
<dbReference type="PROSITE" id="PS50160">
    <property type="entry name" value="DNA_LIGASE_A3"/>
    <property type="match status" value="1"/>
</dbReference>